<comment type="caution">
    <text evidence="2">The sequence shown here is derived from an EMBL/GenBank/DDBJ whole genome shotgun (WGS) entry which is preliminary data.</text>
</comment>
<keyword evidence="1" id="KW-0812">Transmembrane</keyword>
<protein>
    <submittedName>
        <fullName evidence="2">Uncharacterized protein</fullName>
    </submittedName>
</protein>
<dbReference type="EMBL" id="JADYXP020000005">
    <property type="protein sequence ID" value="KAL0124368.1"/>
    <property type="molecule type" value="Genomic_DNA"/>
</dbReference>
<dbReference type="Proteomes" id="UP001430953">
    <property type="component" value="Unassembled WGS sequence"/>
</dbReference>
<keyword evidence="3" id="KW-1185">Reference proteome</keyword>
<organism evidence="2 3">
    <name type="scientific">Cardiocondyla obscurior</name>
    <dbReference type="NCBI Taxonomy" id="286306"/>
    <lineage>
        <taxon>Eukaryota</taxon>
        <taxon>Metazoa</taxon>
        <taxon>Ecdysozoa</taxon>
        <taxon>Arthropoda</taxon>
        <taxon>Hexapoda</taxon>
        <taxon>Insecta</taxon>
        <taxon>Pterygota</taxon>
        <taxon>Neoptera</taxon>
        <taxon>Endopterygota</taxon>
        <taxon>Hymenoptera</taxon>
        <taxon>Apocrita</taxon>
        <taxon>Aculeata</taxon>
        <taxon>Formicoidea</taxon>
        <taxon>Formicidae</taxon>
        <taxon>Myrmicinae</taxon>
        <taxon>Cardiocondyla</taxon>
    </lineage>
</organism>
<gene>
    <name evidence="2" type="ORF">PUN28_006297</name>
</gene>
<sequence>MSHRKTTRILNSLGCSFQCKTLFNQRDFILVYCLVMYICIVASGEHFTTLNTFPDRLAVFDNYAMSRNVQMRYYVTLQGVPVEKTFIAHLANRFLIFKQLSTLQTRHANFLGMLPLIVIE</sequence>
<feature type="transmembrane region" description="Helical" evidence="1">
    <location>
        <begin position="28"/>
        <end position="47"/>
    </location>
</feature>
<evidence type="ECO:0000256" key="1">
    <source>
        <dbReference type="SAM" id="Phobius"/>
    </source>
</evidence>
<evidence type="ECO:0000313" key="3">
    <source>
        <dbReference type="Proteomes" id="UP001430953"/>
    </source>
</evidence>
<dbReference type="AlphaFoldDB" id="A0AAW2G9Z9"/>
<accession>A0AAW2G9Z9</accession>
<keyword evidence="1" id="KW-0472">Membrane</keyword>
<keyword evidence="1" id="KW-1133">Transmembrane helix</keyword>
<proteinExistence type="predicted"/>
<evidence type="ECO:0000313" key="2">
    <source>
        <dbReference type="EMBL" id="KAL0124368.1"/>
    </source>
</evidence>
<reference evidence="2 3" key="1">
    <citation type="submission" date="2023-03" db="EMBL/GenBank/DDBJ databases">
        <title>High recombination rates correlate with genetic variation in Cardiocondyla obscurior ants.</title>
        <authorList>
            <person name="Errbii M."/>
        </authorList>
    </citation>
    <scope>NUCLEOTIDE SEQUENCE [LARGE SCALE GENOMIC DNA]</scope>
    <source>
        <strain evidence="2">Alpha-2009</strain>
        <tissue evidence="2">Whole body</tissue>
    </source>
</reference>
<name>A0AAW2G9Z9_9HYME</name>